<name>A0A164XZT9_9CRUS</name>
<feature type="chain" id="PRO_5007854495" evidence="1">
    <location>
        <begin position="19"/>
        <end position="288"/>
    </location>
</feature>
<dbReference type="EMBL" id="LRGB01000944">
    <property type="protein sequence ID" value="KZS14728.1"/>
    <property type="molecule type" value="Genomic_DNA"/>
</dbReference>
<feature type="signal peptide" evidence="1">
    <location>
        <begin position="1"/>
        <end position="18"/>
    </location>
</feature>
<keyword evidence="3" id="KW-1185">Reference proteome</keyword>
<organism evidence="2 3">
    <name type="scientific">Daphnia magna</name>
    <dbReference type="NCBI Taxonomy" id="35525"/>
    <lineage>
        <taxon>Eukaryota</taxon>
        <taxon>Metazoa</taxon>
        <taxon>Ecdysozoa</taxon>
        <taxon>Arthropoda</taxon>
        <taxon>Crustacea</taxon>
        <taxon>Branchiopoda</taxon>
        <taxon>Diplostraca</taxon>
        <taxon>Cladocera</taxon>
        <taxon>Anomopoda</taxon>
        <taxon>Daphniidae</taxon>
        <taxon>Daphnia</taxon>
    </lineage>
</organism>
<comment type="caution">
    <text evidence="2">The sequence shown here is derived from an EMBL/GenBank/DDBJ whole genome shotgun (WGS) entry which is preliminary data.</text>
</comment>
<reference evidence="2 3" key="1">
    <citation type="submission" date="2016-03" db="EMBL/GenBank/DDBJ databases">
        <title>EvidentialGene: Evidence-directed Construction of Genes on Genomes.</title>
        <authorList>
            <person name="Gilbert D.G."/>
            <person name="Choi J.-H."/>
            <person name="Mockaitis K."/>
            <person name="Colbourne J."/>
            <person name="Pfrender M."/>
        </authorList>
    </citation>
    <scope>NUCLEOTIDE SEQUENCE [LARGE SCALE GENOMIC DNA]</scope>
    <source>
        <strain evidence="2 3">Xinb3</strain>
        <tissue evidence="2">Complete organism</tissue>
    </source>
</reference>
<sequence>MKFVLIILISVLVVGTHQYFHHRPREMPWVSPYLPHSFIVYLTKPNPPTSYPTQSEDLITDYVAPDSGKQPINADEPYTFPDTRLRFKGFSRDQASNSNDQLDARLLFANNGIYTNPFLKTVTFTYRTSLSLTSYVTCVPANQLLNGAGATYCRRKRRTINVAADEIAEGNQFLIAPSETQKLATTAISSPSRNLDQLSSSKDDAALEELSAIDQSQIRRQRLLFLNRNQFVISSTVTSFSFSNATVTVTKNLFNANQAAQCLAAPDMDIPQCIACLPPGFIVCNAAG</sequence>
<proteinExistence type="predicted"/>
<dbReference type="Proteomes" id="UP000076858">
    <property type="component" value="Unassembled WGS sequence"/>
</dbReference>
<keyword evidence="1" id="KW-0732">Signal</keyword>
<gene>
    <name evidence="2" type="ORF">APZ42_020087</name>
</gene>
<protein>
    <submittedName>
        <fullName evidence="2">Uncharacterized protein</fullName>
    </submittedName>
</protein>
<evidence type="ECO:0000313" key="3">
    <source>
        <dbReference type="Proteomes" id="UP000076858"/>
    </source>
</evidence>
<evidence type="ECO:0000313" key="2">
    <source>
        <dbReference type="EMBL" id="KZS14728.1"/>
    </source>
</evidence>
<dbReference type="OrthoDB" id="6380576at2759"/>
<accession>A0A164XZT9</accession>
<dbReference type="AlphaFoldDB" id="A0A164XZT9"/>
<evidence type="ECO:0000256" key="1">
    <source>
        <dbReference type="SAM" id="SignalP"/>
    </source>
</evidence>